<accession>A0A2K2CFF3</accession>
<name>A0A2K2CFF3_BRADI</name>
<evidence type="ECO:0000313" key="4">
    <source>
        <dbReference type="Proteomes" id="UP000008810"/>
    </source>
</evidence>
<reference evidence="2" key="2">
    <citation type="submission" date="2017-06" db="EMBL/GenBank/DDBJ databases">
        <title>WGS assembly of Brachypodium distachyon.</title>
        <authorList>
            <consortium name="The International Brachypodium Initiative"/>
            <person name="Lucas S."/>
            <person name="Harmon-Smith M."/>
            <person name="Lail K."/>
            <person name="Tice H."/>
            <person name="Grimwood J."/>
            <person name="Bruce D."/>
            <person name="Barry K."/>
            <person name="Shu S."/>
            <person name="Lindquist E."/>
            <person name="Wang M."/>
            <person name="Pitluck S."/>
            <person name="Vogel J.P."/>
            <person name="Garvin D.F."/>
            <person name="Mockler T.C."/>
            <person name="Schmutz J."/>
            <person name="Rokhsar D."/>
            <person name="Bevan M.W."/>
        </authorList>
    </citation>
    <scope>NUCLEOTIDE SEQUENCE</scope>
    <source>
        <strain evidence="2">Bd21</strain>
    </source>
</reference>
<dbReference type="RefSeq" id="XP_024311958.1">
    <property type="nucleotide sequence ID" value="XM_024456190.1"/>
</dbReference>
<organism evidence="2">
    <name type="scientific">Brachypodium distachyon</name>
    <name type="common">Purple false brome</name>
    <name type="synonym">Trachynia distachya</name>
    <dbReference type="NCBI Taxonomy" id="15368"/>
    <lineage>
        <taxon>Eukaryota</taxon>
        <taxon>Viridiplantae</taxon>
        <taxon>Streptophyta</taxon>
        <taxon>Embryophyta</taxon>
        <taxon>Tracheophyta</taxon>
        <taxon>Spermatophyta</taxon>
        <taxon>Magnoliopsida</taxon>
        <taxon>Liliopsida</taxon>
        <taxon>Poales</taxon>
        <taxon>Poaceae</taxon>
        <taxon>BOP clade</taxon>
        <taxon>Pooideae</taxon>
        <taxon>Stipodae</taxon>
        <taxon>Brachypodieae</taxon>
        <taxon>Brachypodium</taxon>
    </lineage>
</organism>
<sequence length="252" mass="27615">MKRTHGADDAVAVVKEAAVVTDPVEEEEEAVIVAGVAEEKEGVTALVKEAAIVTDPVEEEEEAVIVADAAEEKEGVTALGKAPAGSVTSSPSEIAARSNTRQQEEDVVGVVDPINLSHDWDFSDDSADYTEFDEVLSDLEPEEKDSDVGSEEESIDAKSRHVLNALEYGAYEYRYGDKWVCLFCHKWSLAEYFKSMVKHGEDTGHVSKKAPHIVAKHKAFGVFLRKLEAQEVDADAEPSKKKARRGRKKGRK</sequence>
<dbReference type="AlphaFoldDB" id="A0A2K2CFF3"/>
<gene>
    <name evidence="3" type="primary">LOC112269435</name>
    <name evidence="2" type="ORF">BRADI_5g03978v3</name>
</gene>
<protein>
    <submittedName>
        <fullName evidence="2 3">Uncharacterized protein</fullName>
    </submittedName>
</protein>
<evidence type="ECO:0000313" key="2">
    <source>
        <dbReference type="EMBL" id="PNT60753.1"/>
    </source>
</evidence>
<dbReference type="KEGG" id="bdi:112269435"/>
<dbReference type="OrthoDB" id="721727at2759"/>
<feature type="compositionally biased region" description="Basic residues" evidence="1">
    <location>
        <begin position="241"/>
        <end position="252"/>
    </location>
</feature>
<evidence type="ECO:0000313" key="3">
    <source>
        <dbReference type="EnsemblPlants" id="PNT60753"/>
    </source>
</evidence>
<keyword evidence="4" id="KW-1185">Reference proteome</keyword>
<dbReference type="EMBL" id="CM000884">
    <property type="protein sequence ID" value="PNT60753.1"/>
    <property type="molecule type" value="Genomic_DNA"/>
</dbReference>
<dbReference type="EnsemblPlants" id="PNT60753">
    <property type="protein sequence ID" value="PNT60753"/>
    <property type="gene ID" value="BRADI_5g03978v3"/>
</dbReference>
<evidence type="ECO:0000256" key="1">
    <source>
        <dbReference type="SAM" id="MobiDB-lite"/>
    </source>
</evidence>
<dbReference type="Proteomes" id="UP000008810">
    <property type="component" value="Chromosome 5"/>
</dbReference>
<reference evidence="2 3" key="1">
    <citation type="journal article" date="2010" name="Nature">
        <title>Genome sequencing and analysis of the model grass Brachypodium distachyon.</title>
        <authorList>
            <consortium name="International Brachypodium Initiative"/>
        </authorList>
    </citation>
    <scope>NUCLEOTIDE SEQUENCE [LARGE SCALE GENOMIC DNA]</scope>
    <source>
        <strain evidence="2 3">Bd21</strain>
    </source>
</reference>
<reference evidence="3" key="3">
    <citation type="submission" date="2018-08" db="UniProtKB">
        <authorList>
            <consortium name="EnsemblPlants"/>
        </authorList>
    </citation>
    <scope>IDENTIFICATION</scope>
    <source>
        <strain evidence="3">cv. Bd21</strain>
    </source>
</reference>
<dbReference type="Gramene" id="PNT60753">
    <property type="protein sequence ID" value="PNT60753"/>
    <property type="gene ID" value="BRADI_5g03978v3"/>
</dbReference>
<dbReference type="GeneID" id="112269435"/>
<proteinExistence type="predicted"/>
<feature type="region of interest" description="Disordered" evidence="1">
    <location>
        <begin position="232"/>
        <end position="252"/>
    </location>
</feature>